<proteinExistence type="predicted"/>
<keyword evidence="1" id="KW-0472">Membrane</keyword>
<accession>A0ABW8D9V5</accession>
<evidence type="ECO:0000313" key="2">
    <source>
        <dbReference type="EMBL" id="MFJ1268080.1"/>
    </source>
</evidence>
<keyword evidence="1" id="KW-1133">Transmembrane helix</keyword>
<organism evidence="2 3">
    <name type="scientific">Legionella lytica</name>
    <dbReference type="NCBI Taxonomy" id="96232"/>
    <lineage>
        <taxon>Bacteria</taxon>
        <taxon>Pseudomonadati</taxon>
        <taxon>Pseudomonadota</taxon>
        <taxon>Gammaproteobacteria</taxon>
        <taxon>Legionellales</taxon>
        <taxon>Legionellaceae</taxon>
        <taxon>Legionella</taxon>
    </lineage>
</organism>
<dbReference type="RefSeq" id="WP_400186901.1">
    <property type="nucleotide sequence ID" value="NZ_JBGORX010000001.1"/>
</dbReference>
<protein>
    <submittedName>
        <fullName evidence="2">Type II secretion system protein</fullName>
    </submittedName>
</protein>
<sequence>MKRQEQGFIFLIVLLITAVISLLVVSSMQHLLLYFKASNHQEALHQRFYQLEALALQLAQQKSSVSSCIRHQDAANRALDILLQHQGCSFKDGELSYQYFIEDLGFFPCLVVYEQGQKHASHHQRISVLSLEEGVPVSFLQIRYLSASTMANCTGKERLIRLGISSWRYLGAV</sequence>
<reference evidence="2 3" key="1">
    <citation type="submission" date="2024-08" db="EMBL/GenBank/DDBJ databases">
        <title>Draft Genome Sequence of Legionella lytica strain DSB2004, Isolated From a Fire Sprinkler System.</title>
        <authorList>
            <person name="Everhart A.D."/>
            <person name="Kidane D.T."/>
            <person name="Farone A.L."/>
            <person name="Farone M.B."/>
        </authorList>
    </citation>
    <scope>NUCLEOTIDE SEQUENCE [LARGE SCALE GENOMIC DNA]</scope>
    <source>
        <strain evidence="2 3">DSB2004</strain>
    </source>
</reference>
<keyword evidence="3" id="KW-1185">Reference proteome</keyword>
<dbReference type="EMBL" id="JBGORX010000001">
    <property type="protein sequence ID" value="MFJ1268080.1"/>
    <property type="molecule type" value="Genomic_DNA"/>
</dbReference>
<comment type="caution">
    <text evidence="2">The sequence shown here is derived from an EMBL/GenBank/DDBJ whole genome shotgun (WGS) entry which is preliminary data.</text>
</comment>
<dbReference type="Proteomes" id="UP001615550">
    <property type="component" value="Unassembled WGS sequence"/>
</dbReference>
<keyword evidence="1" id="KW-0812">Transmembrane</keyword>
<evidence type="ECO:0000256" key="1">
    <source>
        <dbReference type="SAM" id="Phobius"/>
    </source>
</evidence>
<feature type="transmembrane region" description="Helical" evidence="1">
    <location>
        <begin position="7"/>
        <end position="28"/>
    </location>
</feature>
<name>A0ABW8D9V5_9GAMM</name>
<gene>
    <name evidence="2" type="ORF">ACD661_05895</name>
</gene>
<evidence type="ECO:0000313" key="3">
    <source>
        <dbReference type="Proteomes" id="UP001615550"/>
    </source>
</evidence>